<feature type="transmembrane region" description="Helical" evidence="6">
    <location>
        <begin position="99"/>
        <end position="125"/>
    </location>
</feature>
<keyword evidence="8" id="KW-1185">Reference proteome</keyword>
<dbReference type="PANTHER" id="PTHR30250">
    <property type="entry name" value="PST FAMILY PREDICTED COLANIC ACID TRANSPORTER"/>
    <property type="match status" value="1"/>
</dbReference>
<evidence type="ECO:0000256" key="6">
    <source>
        <dbReference type="SAM" id="Phobius"/>
    </source>
</evidence>
<comment type="subcellular location">
    <subcellularLocation>
        <location evidence="1">Cell membrane</location>
        <topology evidence="1">Multi-pass membrane protein</topology>
    </subcellularLocation>
</comment>
<keyword evidence="5 6" id="KW-0472">Membrane</keyword>
<feature type="transmembrane region" description="Helical" evidence="6">
    <location>
        <begin position="61"/>
        <end position="78"/>
    </location>
</feature>
<feature type="transmembrane region" description="Helical" evidence="6">
    <location>
        <begin position="351"/>
        <end position="371"/>
    </location>
</feature>
<evidence type="ECO:0000256" key="3">
    <source>
        <dbReference type="ARBA" id="ARBA00022692"/>
    </source>
</evidence>
<feature type="transmembrane region" description="Helical" evidence="6">
    <location>
        <begin position="279"/>
        <end position="298"/>
    </location>
</feature>
<keyword evidence="2" id="KW-1003">Cell membrane</keyword>
<dbReference type="InterPro" id="IPR002797">
    <property type="entry name" value="Polysacc_synth"/>
</dbReference>
<evidence type="ECO:0000256" key="4">
    <source>
        <dbReference type="ARBA" id="ARBA00022989"/>
    </source>
</evidence>
<evidence type="ECO:0000313" key="8">
    <source>
        <dbReference type="Proteomes" id="UP000010473"/>
    </source>
</evidence>
<dbReference type="RefSeq" id="WP_015195339.1">
    <property type="nucleotide sequence ID" value="NC_019748.1"/>
</dbReference>
<dbReference type="KEGG" id="scs:Sta7437_4211"/>
<sequence>MKKWLAQYVGKDVEQTELFPLLFRGAGVALASQLLGAGISYFTQVLLARWMGATDYGTYDYIIAIATLVGYVAGLGLPNSMLRFIPEYTVKQDWGRLKGLILSSWGVVLLSSLLLAVVGSTTVAWLSQISSLPSDSIKFGLWTVPLLALVRQQLEMTRASKQIALAYLPSAVFLPLLVIFGSAYYGQELTSKLALIITMVSLAVVIIAQLWCFKVWFEKKCHAIKSIYVPKEWLAVAFPLLLNDGAHMILSQTDILMIGSTLGSFQVGIYTAALKTSAWVGFILVAVNAIAAPMFATLYTQGRLKDLQELVANIARWLFFPALLIAIALIINADAVLGLFGEEFVAGRWEMTVLIAGQLVNVGAGPVGYIMQMTGYHRQCAYVVCCSAFLNLILNSILIPMIGILGAAIATAITMALWNIWLHQLVVKKIGVQPSIISAFKLGR</sequence>
<dbReference type="PANTHER" id="PTHR30250:SF11">
    <property type="entry name" value="O-ANTIGEN TRANSPORTER-RELATED"/>
    <property type="match status" value="1"/>
</dbReference>
<dbReference type="OrthoDB" id="9800982at2"/>
<feature type="transmembrane region" description="Helical" evidence="6">
    <location>
        <begin position="310"/>
        <end position="331"/>
    </location>
</feature>
<dbReference type="eggNOG" id="COG2244">
    <property type="taxonomic scope" value="Bacteria"/>
</dbReference>
<name>K9XYK6_STAC7</name>
<dbReference type="Pfam" id="PF01943">
    <property type="entry name" value="Polysacc_synt"/>
    <property type="match status" value="1"/>
</dbReference>
<keyword evidence="3 6" id="KW-0812">Transmembrane</keyword>
<dbReference type="HOGENOM" id="CLU_022017_5_4_3"/>
<dbReference type="STRING" id="111780.Sta7437_4211"/>
<feature type="transmembrane region" description="Helical" evidence="6">
    <location>
        <begin position="193"/>
        <end position="217"/>
    </location>
</feature>
<feature type="transmembrane region" description="Helical" evidence="6">
    <location>
        <begin position="21"/>
        <end position="41"/>
    </location>
</feature>
<accession>K9XYK6</accession>
<proteinExistence type="predicted"/>
<evidence type="ECO:0000313" key="7">
    <source>
        <dbReference type="EMBL" id="AFZ37685.1"/>
    </source>
</evidence>
<keyword evidence="4 6" id="KW-1133">Transmembrane helix</keyword>
<protein>
    <submittedName>
        <fullName evidence="7">Polysaccharide biosynthesis protein</fullName>
    </submittedName>
</protein>
<dbReference type="EMBL" id="CP003653">
    <property type="protein sequence ID" value="AFZ37685.1"/>
    <property type="molecule type" value="Genomic_DNA"/>
</dbReference>
<feature type="transmembrane region" description="Helical" evidence="6">
    <location>
        <begin position="166"/>
        <end position="187"/>
    </location>
</feature>
<evidence type="ECO:0000256" key="2">
    <source>
        <dbReference type="ARBA" id="ARBA00022475"/>
    </source>
</evidence>
<feature type="transmembrane region" description="Helical" evidence="6">
    <location>
        <begin position="255"/>
        <end position="273"/>
    </location>
</feature>
<dbReference type="GO" id="GO:0005886">
    <property type="term" value="C:plasma membrane"/>
    <property type="evidence" value="ECO:0007669"/>
    <property type="project" value="UniProtKB-SubCell"/>
</dbReference>
<reference evidence="8" key="1">
    <citation type="journal article" date="2013" name="Proc. Natl. Acad. Sci. U.S.A.">
        <title>Improving the coverage of the cyanobacterial phylum using diversity-driven genome sequencing.</title>
        <authorList>
            <person name="Shih P.M."/>
            <person name="Wu D."/>
            <person name="Latifi A."/>
            <person name="Axen S.D."/>
            <person name="Fewer D.P."/>
            <person name="Talla E."/>
            <person name="Calteau A."/>
            <person name="Cai F."/>
            <person name="Tandeau de Marsac N."/>
            <person name="Rippka R."/>
            <person name="Herdman M."/>
            <person name="Sivonen K."/>
            <person name="Coursin T."/>
            <person name="Laurent T."/>
            <person name="Goodwin L."/>
            <person name="Nolan M."/>
            <person name="Davenport K.W."/>
            <person name="Han C.S."/>
            <person name="Rubin E.M."/>
            <person name="Eisen J.A."/>
            <person name="Woyke T."/>
            <person name="Gugger M."/>
            <person name="Kerfeld C.A."/>
        </authorList>
    </citation>
    <scope>NUCLEOTIDE SEQUENCE [LARGE SCALE GENOMIC DNA]</scope>
    <source>
        <strain evidence="8">ATCC 29371 / PCC 7437</strain>
    </source>
</reference>
<evidence type="ECO:0000256" key="5">
    <source>
        <dbReference type="ARBA" id="ARBA00023136"/>
    </source>
</evidence>
<dbReference type="Proteomes" id="UP000010473">
    <property type="component" value="Chromosome"/>
</dbReference>
<gene>
    <name evidence="7" type="ordered locus">Sta7437_4211</name>
</gene>
<organism evidence="7 8">
    <name type="scientific">Stanieria cyanosphaera (strain ATCC 29371 / PCC 7437)</name>
    <dbReference type="NCBI Taxonomy" id="111780"/>
    <lineage>
        <taxon>Bacteria</taxon>
        <taxon>Bacillati</taxon>
        <taxon>Cyanobacteriota</taxon>
        <taxon>Cyanophyceae</taxon>
        <taxon>Pleurocapsales</taxon>
        <taxon>Dermocarpellaceae</taxon>
        <taxon>Stanieria</taxon>
    </lineage>
</organism>
<dbReference type="InterPro" id="IPR050833">
    <property type="entry name" value="Poly_Biosynth_Transport"/>
</dbReference>
<feature type="transmembrane region" description="Helical" evidence="6">
    <location>
        <begin position="137"/>
        <end position="154"/>
    </location>
</feature>
<evidence type="ECO:0000256" key="1">
    <source>
        <dbReference type="ARBA" id="ARBA00004651"/>
    </source>
</evidence>
<dbReference type="AlphaFoldDB" id="K9XYK6"/>